<evidence type="ECO:0000259" key="4">
    <source>
        <dbReference type="Pfam" id="PF00496"/>
    </source>
</evidence>
<keyword evidence="3" id="KW-0732">Signal</keyword>
<dbReference type="PANTHER" id="PTHR30290">
    <property type="entry name" value="PERIPLASMIC BINDING COMPONENT OF ABC TRANSPORTER"/>
    <property type="match status" value="1"/>
</dbReference>
<organism evidence="5 6">
    <name type="scientific">Halosolutus amylolyticus</name>
    <dbReference type="NCBI Taxonomy" id="2932267"/>
    <lineage>
        <taxon>Archaea</taxon>
        <taxon>Methanobacteriati</taxon>
        <taxon>Methanobacteriota</taxon>
        <taxon>Stenosarchaea group</taxon>
        <taxon>Halobacteria</taxon>
        <taxon>Halobacteriales</taxon>
        <taxon>Natrialbaceae</taxon>
        <taxon>Halosolutus</taxon>
    </lineage>
</organism>
<dbReference type="AlphaFoldDB" id="A0ABD5PV05"/>
<dbReference type="InterPro" id="IPR000914">
    <property type="entry name" value="SBP_5_dom"/>
</dbReference>
<dbReference type="SUPFAM" id="SSF53850">
    <property type="entry name" value="Periplasmic binding protein-like II"/>
    <property type="match status" value="2"/>
</dbReference>
<feature type="domain" description="Solute-binding protein family 5" evidence="4">
    <location>
        <begin position="260"/>
        <end position="586"/>
    </location>
</feature>
<evidence type="ECO:0000313" key="6">
    <source>
        <dbReference type="Proteomes" id="UP001595898"/>
    </source>
</evidence>
<comment type="caution">
    <text evidence="5">The sequence shown here is derived from an EMBL/GenBank/DDBJ whole genome shotgun (WGS) entry which is preliminary data.</text>
</comment>
<name>A0ABD5PV05_9EURY</name>
<proteinExistence type="inferred from homology"/>
<sequence>MNRNPSTPVDGVSRRSVLAAGAAGLALSTSGCIDRVRSVVDDGGAKQFSLSILTVPADGDRENVQIATHLQENLEAVGIDVSVEMRSRSEFLETVLIEHDFDVYVGRHPADYDPDFLYEALHSAYANANEDGWQNPFRFSDPRVDDLLENQRRIDGKERKQVVTDLLEAIARRQPFVPICVPDEIRVARSDRFDGWEDGHLATRSGYLGLDPQEDAEQLHALVTDSRMSRNVNPLSATLRERGTTIDLLYDSLLTEREGELIPWLAEDVEWIEVEDGSATASVTLREDCFFHDPNGDSEDADDPAWEDEREEVTATDVKFTYEFLADTSLGLADVPSPAPRYRSHASAIDRVEIDGPHQLTITTSTGTEVGERALTAPILPEHRWRDQVIDRADGDDFEAPQAEWGLVTMNNIPPTGSGPYRYADHENREHLTLERFDDHFTRRADVDLPEPTVEEIRFTVDPGSKSSVERVLSGGADVTATMLGASSIANIPDEPGVTRIESPSRMFYHVGFNAQRSPFGNPNVRRAIARLIDKQYLVDTVFDGYASPLATPVTGEWVPDDHSLAWTDEDDVDPVVPFVGSEGELDVEAARDRFLEVTGYRYDDAGRLLKQY</sequence>
<dbReference type="Gene3D" id="3.40.190.10">
    <property type="entry name" value="Periplasmic binding protein-like II"/>
    <property type="match status" value="1"/>
</dbReference>
<dbReference type="Proteomes" id="UP001595898">
    <property type="component" value="Unassembled WGS sequence"/>
</dbReference>
<evidence type="ECO:0000313" key="5">
    <source>
        <dbReference type="EMBL" id="MFC4543796.1"/>
    </source>
</evidence>
<dbReference type="PANTHER" id="PTHR30290:SF9">
    <property type="entry name" value="OLIGOPEPTIDE-BINDING PROTEIN APPA"/>
    <property type="match status" value="1"/>
</dbReference>
<dbReference type="InterPro" id="IPR039424">
    <property type="entry name" value="SBP_5"/>
</dbReference>
<evidence type="ECO:0000256" key="1">
    <source>
        <dbReference type="ARBA" id="ARBA00005695"/>
    </source>
</evidence>
<dbReference type="Gene3D" id="3.10.105.10">
    <property type="entry name" value="Dipeptide-binding Protein, Domain 3"/>
    <property type="match status" value="2"/>
</dbReference>
<evidence type="ECO:0000256" key="3">
    <source>
        <dbReference type="ARBA" id="ARBA00022729"/>
    </source>
</evidence>
<accession>A0ABD5PV05</accession>
<gene>
    <name evidence="5" type="ORF">ACFO5R_17865</name>
</gene>
<comment type="similarity">
    <text evidence="1">Belongs to the bacterial solute-binding protein 5 family.</text>
</comment>
<reference evidence="5 6" key="1">
    <citation type="journal article" date="2019" name="Int. J. Syst. Evol. Microbiol.">
        <title>The Global Catalogue of Microorganisms (GCM) 10K type strain sequencing project: providing services to taxonomists for standard genome sequencing and annotation.</title>
        <authorList>
            <consortium name="The Broad Institute Genomics Platform"/>
            <consortium name="The Broad Institute Genome Sequencing Center for Infectious Disease"/>
            <person name="Wu L."/>
            <person name="Ma J."/>
        </authorList>
    </citation>
    <scope>NUCLEOTIDE SEQUENCE [LARGE SCALE GENOMIC DNA]</scope>
    <source>
        <strain evidence="5 6">WLHS5</strain>
    </source>
</reference>
<evidence type="ECO:0000256" key="2">
    <source>
        <dbReference type="ARBA" id="ARBA00022448"/>
    </source>
</evidence>
<dbReference type="PROSITE" id="PS51257">
    <property type="entry name" value="PROKAR_LIPOPROTEIN"/>
    <property type="match status" value="1"/>
</dbReference>
<dbReference type="RefSeq" id="WP_250138435.1">
    <property type="nucleotide sequence ID" value="NZ_JALIQP010000001.1"/>
</dbReference>
<dbReference type="CDD" id="cd00995">
    <property type="entry name" value="PBP2_NikA_DppA_OppA_like"/>
    <property type="match status" value="1"/>
</dbReference>
<keyword evidence="6" id="KW-1185">Reference proteome</keyword>
<dbReference type="EMBL" id="JBHSFA010000009">
    <property type="protein sequence ID" value="MFC4543796.1"/>
    <property type="molecule type" value="Genomic_DNA"/>
</dbReference>
<keyword evidence="2" id="KW-0813">Transport</keyword>
<dbReference type="Pfam" id="PF00496">
    <property type="entry name" value="SBP_bac_5"/>
    <property type="match status" value="1"/>
</dbReference>
<protein>
    <submittedName>
        <fullName evidence="5">ABC transporter substrate-binding protein</fullName>
    </submittedName>
</protein>